<dbReference type="EMBL" id="BAAASJ010000020">
    <property type="protein sequence ID" value="GAA2627827.1"/>
    <property type="molecule type" value="Genomic_DNA"/>
</dbReference>
<evidence type="ECO:0000313" key="3">
    <source>
        <dbReference type="Proteomes" id="UP001500151"/>
    </source>
</evidence>
<dbReference type="Proteomes" id="UP001500151">
    <property type="component" value="Unassembled WGS sequence"/>
</dbReference>
<name>A0ABP6CT72_9ACTN</name>
<organism evidence="2 3">
    <name type="scientific">Streptomyces vastus</name>
    <dbReference type="NCBI Taxonomy" id="285451"/>
    <lineage>
        <taxon>Bacteria</taxon>
        <taxon>Bacillati</taxon>
        <taxon>Actinomycetota</taxon>
        <taxon>Actinomycetes</taxon>
        <taxon>Kitasatosporales</taxon>
        <taxon>Streptomycetaceae</taxon>
        <taxon>Streptomyces</taxon>
    </lineage>
</organism>
<evidence type="ECO:0008006" key="4">
    <source>
        <dbReference type="Google" id="ProtNLM"/>
    </source>
</evidence>
<protein>
    <recommendedName>
        <fullName evidence="4">Right-handed parallel beta-helix repeat-containing protein</fullName>
    </recommendedName>
</protein>
<dbReference type="SUPFAM" id="SSF51126">
    <property type="entry name" value="Pectin lyase-like"/>
    <property type="match status" value="1"/>
</dbReference>
<feature type="region of interest" description="Disordered" evidence="1">
    <location>
        <begin position="1"/>
        <end position="28"/>
    </location>
</feature>
<comment type="caution">
    <text evidence="2">The sequence shown here is derived from an EMBL/GenBank/DDBJ whole genome shotgun (WGS) entry which is preliminary data.</text>
</comment>
<proteinExistence type="predicted"/>
<sequence>MGDSARLTVQGGSIQSNTAASTGGGPATFGTTVLGGTTVRGNRTVNLEGGGIVTAFGPLTLNGGRVTGNEAATYGGGIVNLGLGSTLRLRSTTVDHNVSKIDGGGLYHQAGTSVLVGDRVLRNHAEGQGGGIFRVDGSLVLTRAPVVQNTPDNCAPSGAVPGSTQWRLVGQAPGCPGLADRFGGKEMRWGERQAMARITPFG</sequence>
<reference evidence="3" key="1">
    <citation type="journal article" date="2019" name="Int. J. Syst. Evol. Microbiol.">
        <title>The Global Catalogue of Microorganisms (GCM) 10K type strain sequencing project: providing services to taxonomists for standard genome sequencing and annotation.</title>
        <authorList>
            <consortium name="The Broad Institute Genomics Platform"/>
            <consortium name="The Broad Institute Genome Sequencing Center for Infectious Disease"/>
            <person name="Wu L."/>
            <person name="Ma J."/>
        </authorList>
    </citation>
    <scope>NUCLEOTIDE SEQUENCE [LARGE SCALE GENOMIC DNA]</scope>
    <source>
        <strain evidence="3">JCM 4524</strain>
    </source>
</reference>
<keyword evidence="3" id="KW-1185">Reference proteome</keyword>
<accession>A0ABP6CT72</accession>
<dbReference type="InterPro" id="IPR011050">
    <property type="entry name" value="Pectin_lyase_fold/virulence"/>
</dbReference>
<evidence type="ECO:0000313" key="2">
    <source>
        <dbReference type="EMBL" id="GAA2627827.1"/>
    </source>
</evidence>
<dbReference type="RefSeq" id="WP_344388704.1">
    <property type="nucleotide sequence ID" value="NZ_BAAASJ010000020.1"/>
</dbReference>
<evidence type="ECO:0000256" key="1">
    <source>
        <dbReference type="SAM" id="MobiDB-lite"/>
    </source>
</evidence>
<gene>
    <name evidence="2" type="ORF">GCM10010307_17160</name>
</gene>
<feature type="compositionally biased region" description="Polar residues" evidence="1">
    <location>
        <begin position="10"/>
        <end position="21"/>
    </location>
</feature>